<dbReference type="InterPro" id="IPR043502">
    <property type="entry name" value="DNA/RNA_pol_sf"/>
</dbReference>
<protein>
    <submittedName>
        <fullName evidence="7">DNA methylase</fullName>
    </submittedName>
</protein>
<dbReference type="GO" id="GO:0009432">
    <property type="term" value="P:SOS response"/>
    <property type="evidence" value="ECO:0007669"/>
    <property type="project" value="TreeGrafter"/>
</dbReference>
<evidence type="ECO:0000313" key="8">
    <source>
        <dbReference type="Proteomes" id="UP000032483"/>
    </source>
</evidence>
<dbReference type="InterPro" id="IPR001126">
    <property type="entry name" value="UmuC"/>
</dbReference>
<dbReference type="PANTHER" id="PTHR11076:SF35">
    <property type="entry name" value="DNA REPAIR PROTEIN HOMOLOG YOBH"/>
    <property type="match status" value="1"/>
</dbReference>
<dbReference type="PATRIC" id="fig|1550024.3.peg.3219"/>
<gene>
    <name evidence="7" type="ORF">TQ39_14130</name>
</gene>
<dbReference type="Gene3D" id="3.30.70.270">
    <property type="match status" value="1"/>
</dbReference>
<dbReference type="GO" id="GO:0005829">
    <property type="term" value="C:cytosol"/>
    <property type="evidence" value="ECO:0007669"/>
    <property type="project" value="TreeGrafter"/>
</dbReference>
<dbReference type="GO" id="GO:0008168">
    <property type="term" value="F:methyltransferase activity"/>
    <property type="evidence" value="ECO:0007669"/>
    <property type="project" value="UniProtKB-KW"/>
</dbReference>
<evidence type="ECO:0000256" key="1">
    <source>
        <dbReference type="ARBA" id="ARBA00010945"/>
    </source>
</evidence>
<dbReference type="InterPro" id="IPR050116">
    <property type="entry name" value="DNA_polymerase-Y"/>
</dbReference>
<dbReference type="EMBL" id="JXXK01000023">
    <property type="protein sequence ID" value="KJF39116.1"/>
    <property type="molecule type" value="Genomic_DNA"/>
</dbReference>
<dbReference type="AlphaFoldDB" id="A0A0D8IXU7"/>
<dbReference type="InterPro" id="IPR043128">
    <property type="entry name" value="Rev_trsase/Diguanyl_cyclase"/>
</dbReference>
<dbReference type="GeneID" id="42857705"/>
<dbReference type="RefSeq" id="WP_050005983.1">
    <property type="nucleotide sequence ID" value="NZ_JXXK01000023.1"/>
</dbReference>
<evidence type="ECO:0000256" key="2">
    <source>
        <dbReference type="ARBA" id="ARBA00022457"/>
    </source>
</evidence>
<comment type="caution">
    <text evidence="7">The sequence shown here is derived from an EMBL/GenBank/DDBJ whole genome shotgun (WGS) entry which is preliminary data.</text>
</comment>
<comment type="similarity">
    <text evidence="1">Belongs to the DNA polymerase type-Y family.</text>
</comment>
<keyword evidence="5" id="KW-0808">Transferase</keyword>
<sequence>MKQHTYIAIDLKSFYASVECRERGLDPLDTNLVVADESRTDKTICLAVTPSLKSYGISGRGRLFEVKQRVKEANAGRQHDAPGRRLDGSSHFFSELQADPSLAIDFIIAPPRMAYYMEYSTRIYQVYLKYIAPEDIVVYSIDEVFMDVTDYLNTYKLSAHDLAMKIILDVLETTGITATAGIGTNLFLCKVAMDIVAKHIPADKNGVRIAELDEMKFRRELWAHQPLTDFWRVGRGIAKKLEQNGMFTMGDVALCSERNEDLLYKLFGKNAELLIDHAWGWEPTTIEAIKAYRPSSNSLSSGQVLHCPYETDKAKLVVREMTDLLVLDLVDKGLATDQMVLTVGYDIENLTNPARRAKYHGAVEKDPYGREIPKQAHGSINLDGHTSSTRKIKCAVSELFDRIVDKNLLVRRMYVVANHVLPEADAPKKNDGAVQLDLFTDYAAEEEKQKAEDAALERERKIQAATLAIKKKYGKNAILKAMNLEEGATAKDRNAQIGGHKA</sequence>
<organism evidence="7 8">
    <name type="scientific">Ruthenibacterium lactatiformans</name>
    <dbReference type="NCBI Taxonomy" id="1550024"/>
    <lineage>
        <taxon>Bacteria</taxon>
        <taxon>Bacillati</taxon>
        <taxon>Bacillota</taxon>
        <taxon>Clostridia</taxon>
        <taxon>Eubacteriales</taxon>
        <taxon>Oscillospiraceae</taxon>
        <taxon>Ruthenibacterium</taxon>
    </lineage>
</organism>
<dbReference type="GO" id="GO:0003684">
    <property type="term" value="F:damaged DNA binding"/>
    <property type="evidence" value="ECO:0007669"/>
    <property type="project" value="InterPro"/>
</dbReference>
<evidence type="ECO:0000259" key="6">
    <source>
        <dbReference type="PROSITE" id="PS50173"/>
    </source>
</evidence>
<evidence type="ECO:0000313" key="7">
    <source>
        <dbReference type="EMBL" id="KJF39116.1"/>
    </source>
</evidence>
<proteinExistence type="inferred from homology"/>
<dbReference type="PROSITE" id="PS50173">
    <property type="entry name" value="UMUC"/>
    <property type="match status" value="1"/>
</dbReference>
<feature type="domain" description="UmuC" evidence="6">
    <location>
        <begin position="6"/>
        <end position="234"/>
    </location>
</feature>
<keyword evidence="7" id="KW-0489">Methyltransferase</keyword>
<name>A0A0D8IXU7_9FIRM</name>
<keyword evidence="5" id="KW-0239">DNA-directed DNA polymerase</keyword>
<dbReference type="GO" id="GO:0042276">
    <property type="term" value="P:error-prone translesion synthesis"/>
    <property type="evidence" value="ECO:0007669"/>
    <property type="project" value="TreeGrafter"/>
</dbReference>
<evidence type="ECO:0000256" key="4">
    <source>
        <dbReference type="ARBA" id="ARBA00022763"/>
    </source>
</evidence>
<dbReference type="GO" id="GO:0003887">
    <property type="term" value="F:DNA-directed DNA polymerase activity"/>
    <property type="evidence" value="ECO:0007669"/>
    <property type="project" value="UniProtKB-KW"/>
</dbReference>
<keyword evidence="2" id="KW-0515">Mutator protein</keyword>
<dbReference type="GO" id="GO:0006281">
    <property type="term" value="P:DNA repair"/>
    <property type="evidence" value="ECO:0007669"/>
    <property type="project" value="InterPro"/>
</dbReference>
<keyword evidence="3" id="KW-0548">Nucleotidyltransferase</keyword>
<dbReference type="Gene3D" id="1.10.150.20">
    <property type="entry name" value="5' to 3' exonuclease, C-terminal subdomain"/>
    <property type="match status" value="1"/>
</dbReference>
<dbReference type="SUPFAM" id="SSF56672">
    <property type="entry name" value="DNA/RNA polymerases"/>
    <property type="match status" value="1"/>
</dbReference>
<keyword evidence="8" id="KW-1185">Reference proteome</keyword>
<dbReference type="Proteomes" id="UP000032483">
    <property type="component" value="Unassembled WGS sequence"/>
</dbReference>
<evidence type="ECO:0000256" key="5">
    <source>
        <dbReference type="ARBA" id="ARBA00022932"/>
    </source>
</evidence>
<keyword evidence="4" id="KW-0227">DNA damage</keyword>
<dbReference type="GO" id="GO:0032259">
    <property type="term" value="P:methylation"/>
    <property type="evidence" value="ECO:0007669"/>
    <property type="project" value="UniProtKB-KW"/>
</dbReference>
<dbReference type="Pfam" id="PF00817">
    <property type="entry name" value="IMS"/>
    <property type="match status" value="1"/>
</dbReference>
<reference evidence="7" key="1">
    <citation type="submission" date="2015-02" db="EMBL/GenBank/DDBJ databases">
        <title>A novel member of the family Ruminococcaceae isolated from human feces.</title>
        <authorList>
            <person name="Shkoporov A.N."/>
            <person name="Chaplin A.V."/>
            <person name="Motuzova O.V."/>
            <person name="Kafarskaia L.I."/>
            <person name="Khokhlova E.V."/>
            <person name="Efimov B.A."/>
        </authorList>
    </citation>
    <scope>NUCLEOTIDE SEQUENCE [LARGE SCALE GENOMIC DNA]</scope>
    <source>
        <strain evidence="7">585-1</strain>
    </source>
</reference>
<evidence type="ECO:0000256" key="3">
    <source>
        <dbReference type="ARBA" id="ARBA00022695"/>
    </source>
</evidence>
<dbReference type="PANTHER" id="PTHR11076">
    <property type="entry name" value="DNA REPAIR POLYMERASE UMUC / TRANSFERASE FAMILY MEMBER"/>
    <property type="match status" value="1"/>
</dbReference>
<accession>A0A0D8IXU7</accession>